<feature type="region of interest" description="Disordered" evidence="3">
    <location>
        <begin position="667"/>
        <end position="689"/>
    </location>
</feature>
<sequence>MDEAARVILTKLTLVDPTTSSFSAYQQSAEIRQFWKLIESSIQTILGVLSNNFSTTNQFEASSQLISILSASTLLSSILHAIIATQKRINKSDDNIESVMKKEMQVILYHIQILKQDLNQSNIKAESAQEAIIHHTDILIDSLVAYTLSPSNAPFQVHPYKGIAITNRHSVASVIENTIPQPETDSSESSKTLITDQYHPYYTTAKPSRERSNTDTGKRTDPTPSTPRCLFFFFYTVGKKFMRSIHSLKSRPAFPMTLLPHRQSVEPMNSEQPPKKKRIFYDRINEEDMYQSDESVWDDTSSNHSSTAAKTNNAATIRSLFANQHSGTTSKATKRASRGIRDLFQSSSHTLKDESQYATNRKKRESISTLFSSNHSRKQSTTKEAEHQQSQGSLYSSSSTATSLSTCSTESMNQHFEAMPMDDDVVVGNDAKSHLIPPFAKKINIHWSMEEEDVSKNWRNQRALYRVESIHPQQHEEHGDEEDEADSEDSYHQALVVSTLKREKSRKRRSNGLLVPAPVKALLSAPMTRENSPLPPLPTVENFLTIMNAPTSPDSSYFSARSVSSNSSSQSTLNSILLDDVTDGLASTHIMEPCLSSDSHSSSGASSVASTTKKANVASSPPSASSVPPPVPPKDRDLKRMLTMDPQDSATTNINNKQEKRSSITMSAETLKRVHSSKKKKTAPSTTEMRITTSDISNSHHAFFAPKSADATSSFRPPIPPRRSSMPLPPPKFDSNAAVPPLPVDAKKKADAYSRRPSRLDDTSSWTSFLGLKKEEATANNTEKRAKLGRSLGAATAATPKKAKKGDSNNLLKVTENGQVVLLYEMVHGKLQVIAGTTERLFEKLADETAQDMEYVDTFLMNYASFTTSTHLLSQLISRFHLGPLPGEYEYFKKWQYSIQSKVLAVIDRWVTLQYQDFKYDLDLQKKLNLFLFNNDAVLLQQFRQQVEKIQYNLKIQIQQFSNHHHHISMITASQPMSAPPSNAFNFHFSFGNSSPSLPATVHTNNSRRPSNGLFSSSSSITPELAPIQIHDSSSLKTTLHASLVSLESKDIARYLTLADFYLFKSIQSRELMSNHSNHKPDINYTELMTKRANMLSHWVVHEICSISYLKPKRSLLKKFIEIAKLCLEFNNFHTCMVITMGLASAPKLKDVWETLSNRDTNTFASLQKLLDVSMNMRYYRQKIQLAKAPSIPFLPVVLKDQTFFRENSTFLISHPHLINFAKFTSIRQFVDKTKALTRENYYFANDLTRYPFFSMTPPDTSVSSPSEGALDCVADWVEDRLSQVQSCYLHCDLLSKL</sequence>
<evidence type="ECO:0000313" key="6">
    <source>
        <dbReference type="EMBL" id="OAD00236.1"/>
    </source>
</evidence>
<feature type="compositionally biased region" description="Low complexity" evidence="3">
    <location>
        <begin position="617"/>
        <end position="626"/>
    </location>
</feature>
<gene>
    <name evidence="6" type="ORF">MUCCIDRAFT_113697</name>
</gene>
<evidence type="ECO:0008006" key="8">
    <source>
        <dbReference type="Google" id="ProtNLM"/>
    </source>
</evidence>
<feature type="compositionally biased region" description="Low complexity" evidence="3">
    <location>
        <begin position="390"/>
        <end position="408"/>
    </location>
</feature>
<feature type="compositionally biased region" description="Low complexity" evidence="3">
    <location>
        <begin position="596"/>
        <end position="610"/>
    </location>
</feature>
<dbReference type="Proteomes" id="UP000077051">
    <property type="component" value="Unassembled WGS sequence"/>
</dbReference>
<dbReference type="InterPro" id="IPR000651">
    <property type="entry name" value="Ras-like_Gua-exchang_fac_N"/>
</dbReference>
<dbReference type="Gene3D" id="1.20.870.10">
    <property type="entry name" value="Son of sevenless (SoS) protein Chain: S domain 1"/>
    <property type="match status" value="1"/>
</dbReference>
<evidence type="ECO:0000256" key="1">
    <source>
        <dbReference type="ARBA" id="ARBA00022658"/>
    </source>
</evidence>
<proteinExistence type="predicted"/>
<feature type="region of interest" description="Disordered" evidence="3">
    <location>
        <begin position="470"/>
        <end position="492"/>
    </location>
</feature>
<dbReference type="Gene3D" id="1.10.840.10">
    <property type="entry name" value="Ras guanine-nucleotide exchange factors catalytic domain"/>
    <property type="match status" value="1"/>
</dbReference>
<dbReference type="InterPro" id="IPR008937">
    <property type="entry name" value="Ras-like_GEF"/>
</dbReference>
<keyword evidence="7" id="KW-1185">Reference proteome</keyword>
<evidence type="ECO:0000256" key="3">
    <source>
        <dbReference type="SAM" id="MobiDB-lite"/>
    </source>
</evidence>
<evidence type="ECO:0000313" key="7">
    <source>
        <dbReference type="Proteomes" id="UP000077051"/>
    </source>
</evidence>
<comment type="caution">
    <text evidence="6">The sequence shown here is derived from an EMBL/GenBank/DDBJ whole genome shotgun (WGS) entry which is preliminary data.</text>
</comment>
<dbReference type="GO" id="GO:0005886">
    <property type="term" value="C:plasma membrane"/>
    <property type="evidence" value="ECO:0007669"/>
    <property type="project" value="TreeGrafter"/>
</dbReference>
<keyword evidence="1 2" id="KW-0344">Guanine-nucleotide releasing factor</keyword>
<dbReference type="STRING" id="747725.A0A168IQN9"/>
<dbReference type="InterPro" id="IPR023578">
    <property type="entry name" value="Ras_GEF_dom_sf"/>
</dbReference>
<dbReference type="InterPro" id="IPR036964">
    <property type="entry name" value="RASGEF_cat_dom_sf"/>
</dbReference>
<dbReference type="PROSITE" id="PS50009">
    <property type="entry name" value="RASGEF_CAT"/>
    <property type="match status" value="1"/>
</dbReference>
<feature type="region of interest" description="Disordered" evidence="3">
    <location>
        <begin position="200"/>
        <end position="223"/>
    </location>
</feature>
<dbReference type="CDD" id="cd06224">
    <property type="entry name" value="REM"/>
    <property type="match status" value="1"/>
</dbReference>
<feature type="region of interest" description="Disordered" evidence="3">
    <location>
        <begin position="777"/>
        <end position="806"/>
    </location>
</feature>
<dbReference type="OrthoDB" id="546434at2759"/>
<feature type="compositionally biased region" description="Polar residues" evidence="3">
    <location>
        <begin position="321"/>
        <end position="331"/>
    </location>
</feature>
<dbReference type="PANTHER" id="PTHR23113">
    <property type="entry name" value="GUANINE NUCLEOTIDE EXCHANGE FACTOR"/>
    <property type="match status" value="1"/>
</dbReference>
<evidence type="ECO:0000259" key="4">
    <source>
        <dbReference type="PROSITE" id="PS50009"/>
    </source>
</evidence>
<feature type="compositionally biased region" description="Acidic residues" evidence="3">
    <location>
        <begin position="479"/>
        <end position="488"/>
    </location>
</feature>
<evidence type="ECO:0000256" key="2">
    <source>
        <dbReference type="PROSITE-ProRule" id="PRU00168"/>
    </source>
</evidence>
<name>A0A168IQN9_MUCCL</name>
<dbReference type="SMART" id="SM00229">
    <property type="entry name" value="RasGEFN"/>
    <property type="match status" value="1"/>
</dbReference>
<feature type="compositionally biased region" description="Basic and acidic residues" evidence="3">
    <location>
        <begin position="777"/>
        <end position="786"/>
    </location>
</feature>
<feature type="region of interest" description="Disordered" evidence="3">
    <location>
        <begin position="595"/>
        <end position="638"/>
    </location>
</feature>
<dbReference type="Pfam" id="PF00618">
    <property type="entry name" value="RasGEF_N"/>
    <property type="match status" value="1"/>
</dbReference>
<feature type="compositionally biased region" description="Pro residues" evidence="3">
    <location>
        <begin position="717"/>
        <end position="732"/>
    </location>
</feature>
<dbReference type="EMBL" id="AMYB01000007">
    <property type="protein sequence ID" value="OAD00236.1"/>
    <property type="molecule type" value="Genomic_DNA"/>
</dbReference>
<feature type="region of interest" description="Disordered" evidence="3">
    <location>
        <begin position="321"/>
        <end position="408"/>
    </location>
</feature>
<dbReference type="PANTHER" id="PTHR23113:SF327">
    <property type="entry name" value="EXCHANGE PROTEIN DIRECTLY ACTIVATED BY CAMP, ISOFORM E"/>
    <property type="match status" value="1"/>
</dbReference>
<dbReference type="Pfam" id="PF00617">
    <property type="entry name" value="RasGEF"/>
    <property type="match status" value="1"/>
</dbReference>
<dbReference type="VEuPathDB" id="FungiDB:MUCCIDRAFT_113697"/>
<accession>A0A168IQN9</accession>
<feature type="compositionally biased region" description="Basic and acidic residues" evidence="3">
    <location>
        <begin position="207"/>
        <end position="221"/>
    </location>
</feature>
<protein>
    <recommendedName>
        <fullName evidence="8">Ras-GEF domain-containing protein</fullName>
    </recommendedName>
</protein>
<feature type="domain" description="Ras-GEF" evidence="4">
    <location>
        <begin position="1048"/>
        <end position="1270"/>
    </location>
</feature>
<feature type="domain" description="N-terminal Ras-GEF" evidence="5">
    <location>
        <begin position="829"/>
        <end position="955"/>
    </location>
</feature>
<dbReference type="SUPFAM" id="SSF48366">
    <property type="entry name" value="Ras GEF"/>
    <property type="match status" value="1"/>
</dbReference>
<dbReference type="SMART" id="SM00147">
    <property type="entry name" value="RasGEF"/>
    <property type="match status" value="1"/>
</dbReference>
<reference evidence="6 7" key="1">
    <citation type="submission" date="2015-06" db="EMBL/GenBank/DDBJ databases">
        <title>Expansion of signal transduction pathways in fungi by whole-genome duplication.</title>
        <authorList>
            <consortium name="DOE Joint Genome Institute"/>
            <person name="Corrochano L.M."/>
            <person name="Kuo A."/>
            <person name="Marcet-Houben M."/>
            <person name="Polaino S."/>
            <person name="Salamov A."/>
            <person name="Villalobos J.M."/>
            <person name="Alvarez M.I."/>
            <person name="Avalos J."/>
            <person name="Benito E.P."/>
            <person name="Benoit I."/>
            <person name="Burger G."/>
            <person name="Camino L.P."/>
            <person name="Canovas D."/>
            <person name="Cerda-Olmedo E."/>
            <person name="Cheng J.-F."/>
            <person name="Dominguez A."/>
            <person name="Elias M."/>
            <person name="Eslava A.P."/>
            <person name="Glaser F."/>
            <person name="Grimwood J."/>
            <person name="Gutierrez G."/>
            <person name="Heitman J."/>
            <person name="Henrissat B."/>
            <person name="Iturriaga E.A."/>
            <person name="Lang B.F."/>
            <person name="Lavin J.L."/>
            <person name="Lee S."/>
            <person name="Li W."/>
            <person name="Lindquist E."/>
            <person name="Lopez-Garcia S."/>
            <person name="Luque E.M."/>
            <person name="Marcos A.T."/>
            <person name="Martin J."/>
            <person name="Mccluskey K."/>
            <person name="Medina H.R."/>
            <person name="Miralles-Duran A."/>
            <person name="Miyazaki A."/>
            <person name="Munoz-Torres E."/>
            <person name="Oguiza J.A."/>
            <person name="Ohm R."/>
            <person name="Olmedo M."/>
            <person name="Orejas M."/>
            <person name="Ortiz-Castellanos L."/>
            <person name="Pisabarro A.G."/>
            <person name="Rodriguez-Romero J."/>
            <person name="Ruiz-Herrera J."/>
            <person name="Ruiz-Vazquez R."/>
            <person name="Sanz C."/>
            <person name="Schackwitz W."/>
            <person name="Schmutz J."/>
            <person name="Shahriari M."/>
            <person name="Shelest E."/>
            <person name="Silva-Franco F."/>
            <person name="Soanes D."/>
            <person name="Syed K."/>
            <person name="Tagua V.G."/>
            <person name="Talbot N.J."/>
            <person name="Thon M."/>
            <person name="De Vries R.P."/>
            <person name="Wiebenga A."/>
            <person name="Yadav J.S."/>
            <person name="Braun E.L."/>
            <person name="Baker S."/>
            <person name="Garre V."/>
            <person name="Horwitz B."/>
            <person name="Torres-Martinez S."/>
            <person name="Idnurm A."/>
            <person name="Herrera-Estrella A."/>
            <person name="Gabaldon T."/>
            <person name="Grigoriev I.V."/>
        </authorList>
    </citation>
    <scope>NUCLEOTIDE SEQUENCE [LARGE SCALE GENOMIC DNA]</scope>
    <source>
        <strain evidence="6 7">CBS 277.49</strain>
    </source>
</reference>
<evidence type="ECO:0000259" key="5">
    <source>
        <dbReference type="PROSITE" id="PS50212"/>
    </source>
</evidence>
<dbReference type="PROSITE" id="PS50212">
    <property type="entry name" value="RASGEF_NTER"/>
    <property type="match status" value="1"/>
</dbReference>
<dbReference type="InterPro" id="IPR001895">
    <property type="entry name" value="RASGEF_cat_dom"/>
</dbReference>
<dbReference type="GO" id="GO:0007265">
    <property type="term" value="P:Ras protein signal transduction"/>
    <property type="evidence" value="ECO:0007669"/>
    <property type="project" value="TreeGrafter"/>
</dbReference>
<dbReference type="GO" id="GO:0005085">
    <property type="term" value="F:guanyl-nucleotide exchange factor activity"/>
    <property type="evidence" value="ECO:0007669"/>
    <property type="project" value="UniProtKB-KW"/>
</dbReference>
<feature type="region of interest" description="Disordered" evidence="3">
    <location>
        <begin position="708"/>
        <end position="742"/>
    </location>
</feature>
<organism evidence="6 7">
    <name type="scientific">Mucor lusitanicus CBS 277.49</name>
    <dbReference type="NCBI Taxonomy" id="747725"/>
    <lineage>
        <taxon>Eukaryota</taxon>
        <taxon>Fungi</taxon>
        <taxon>Fungi incertae sedis</taxon>
        <taxon>Mucoromycota</taxon>
        <taxon>Mucoromycotina</taxon>
        <taxon>Mucoromycetes</taxon>
        <taxon>Mucorales</taxon>
        <taxon>Mucorineae</taxon>
        <taxon>Mucoraceae</taxon>
        <taxon>Mucor</taxon>
    </lineage>
</organism>
<feature type="compositionally biased region" description="Basic residues" evidence="3">
    <location>
        <begin position="673"/>
        <end position="682"/>
    </location>
</feature>